<dbReference type="Proteomes" id="UP000218811">
    <property type="component" value="Unassembled WGS sequence"/>
</dbReference>
<evidence type="ECO:0000313" key="1">
    <source>
        <dbReference type="EMBL" id="PCH43262.1"/>
    </source>
</evidence>
<proteinExistence type="predicted"/>
<gene>
    <name evidence="1" type="ORF">WOLCODRAFT_138268</name>
</gene>
<accession>A0A2H3JM42</accession>
<organism evidence="1 2">
    <name type="scientific">Wolfiporia cocos (strain MD-104)</name>
    <name type="common">Brown rot fungus</name>
    <dbReference type="NCBI Taxonomy" id="742152"/>
    <lineage>
        <taxon>Eukaryota</taxon>
        <taxon>Fungi</taxon>
        <taxon>Dikarya</taxon>
        <taxon>Basidiomycota</taxon>
        <taxon>Agaricomycotina</taxon>
        <taxon>Agaricomycetes</taxon>
        <taxon>Polyporales</taxon>
        <taxon>Phaeolaceae</taxon>
        <taxon>Wolfiporia</taxon>
    </lineage>
</organism>
<reference evidence="1 2" key="1">
    <citation type="journal article" date="2012" name="Science">
        <title>The Paleozoic origin of enzymatic lignin decomposition reconstructed from 31 fungal genomes.</title>
        <authorList>
            <person name="Floudas D."/>
            <person name="Binder M."/>
            <person name="Riley R."/>
            <person name="Barry K."/>
            <person name="Blanchette R.A."/>
            <person name="Henrissat B."/>
            <person name="Martinez A.T."/>
            <person name="Otillar R."/>
            <person name="Spatafora J.W."/>
            <person name="Yadav J.S."/>
            <person name="Aerts A."/>
            <person name="Benoit I."/>
            <person name="Boyd A."/>
            <person name="Carlson A."/>
            <person name="Copeland A."/>
            <person name="Coutinho P.M."/>
            <person name="de Vries R.P."/>
            <person name="Ferreira P."/>
            <person name="Findley K."/>
            <person name="Foster B."/>
            <person name="Gaskell J."/>
            <person name="Glotzer D."/>
            <person name="Gorecki P."/>
            <person name="Heitman J."/>
            <person name="Hesse C."/>
            <person name="Hori C."/>
            <person name="Igarashi K."/>
            <person name="Jurgens J.A."/>
            <person name="Kallen N."/>
            <person name="Kersten P."/>
            <person name="Kohler A."/>
            <person name="Kuees U."/>
            <person name="Kumar T.K.A."/>
            <person name="Kuo A."/>
            <person name="LaButti K."/>
            <person name="Larrondo L.F."/>
            <person name="Lindquist E."/>
            <person name="Ling A."/>
            <person name="Lombard V."/>
            <person name="Lucas S."/>
            <person name="Lundell T."/>
            <person name="Martin R."/>
            <person name="McLaughlin D.J."/>
            <person name="Morgenstern I."/>
            <person name="Morin E."/>
            <person name="Murat C."/>
            <person name="Nagy L.G."/>
            <person name="Nolan M."/>
            <person name="Ohm R.A."/>
            <person name="Patyshakuliyeva A."/>
            <person name="Rokas A."/>
            <person name="Ruiz-Duenas F.J."/>
            <person name="Sabat G."/>
            <person name="Salamov A."/>
            <person name="Samejima M."/>
            <person name="Schmutz J."/>
            <person name="Slot J.C."/>
            <person name="St John F."/>
            <person name="Stenlid J."/>
            <person name="Sun H."/>
            <person name="Sun S."/>
            <person name="Syed K."/>
            <person name="Tsang A."/>
            <person name="Wiebenga A."/>
            <person name="Young D."/>
            <person name="Pisabarro A."/>
            <person name="Eastwood D.C."/>
            <person name="Martin F."/>
            <person name="Cullen D."/>
            <person name="Grigoriev I.V."/>
            <person name="Hibbett D.S."/>
        </authorList>
    </citation>
    <scope>NUCLEOTIDE SEQUENCE [LARGE SCALE GENOMIC DNA]</scope>
    <source>
        <strain evidence="1 2">MD-104</strain>
    </source>
</reference>
<sequence>MSIDSNGEESMQLSLLMASTGTLATGANLLQVDDLPMTSAPASPMLSPFETDESMSPLVIPSLLPLGTLPSEIMNVESTISSPAMASAEPAPLALLFVPTPQPPVGSISSPMLSSTLSVADFDLAASASTSDHVLVAPVLAPIPLPDTLEGVDLEEQLTAYSEMAEMVAVVDFSEPPTYSEAMNVLEIVAIADVPFAPVLGTAELPAIGTFENMPMPPASPVWASYFTIQETYDMRMPLQSPRPTPRGSWTRGNDIILASFGHLSTSEE</sequence>
<name>A0A2H3JM42_WOLCO</name>
<dbReference type="AlphaFoldDB" id="A0A2H3JM42"/>
<protein>
    <submittedName>
        <fullName evidence="1">Uncharacterized protein</fullName>
    </submittedName>
</protein>
<dbReference type="EMBL" id="KB468135">
    <property type="protein sequence ID" value="PCH43262.1"/>
    <property type="molecule type" value="Genomic_DNA"/>
</dbReference>
<evidence type="ECO:0000313" key="2">
    <source>
        <dbReference type="Proteomes" id="UP000218811"/>
    </source>
</evidence>
<keyword evidence="2" id="KW-1185">Reference proteome</keyword>